<evidence type="ECO:0000256" key="7">
    <source>
        <dbReference type="ARBA" id="ARBA00022833"/>
    </source>
</evidence>
<organism evidence="13 14">
    <name type="scientific">Brevibacillus porteri</name>
    <dbReference type="NCBI Taxonomy" id="2126350"/>
    <lineage>
        <taxon>Bacteria</taxon>
        <taxon>Bacillati</taxon>
        <taxon>Bacillota</taxon>
        <taxon>Bacilli</taxon>
        <taxon>Bacillales</taxon>
        <taxon>Paenibacillaceae</taxon>
        <taxon>Brevibacillus</taxon>
    </lineage>
</organism>
<dbReference type="EC" id="5.6.2.4" evidence="11"/>
<dbReference type="RefSeq" id="WP_106835222.1">
    <property type="nucleotide sequence ID" value="NZ_JARMEW010000054.1"/>
</dbReference>
<dbReference type="SMART" id="SM00487">
    <property type="entry name" value="DEXDc"/>
    <property type="match status" value="1"/>
</dbReference>
<evidence type="ECO:0000259" key="12">
    <source>
        <dbReference type="PROSITE" id="PS51192"/>
    </source>
</evidence>
<name>A0ABX5FMD5_9BACL</name>
<dbReference type="CDD" id="cd17929">
    <property type="entry name" value="DEXHc_priA"/>
    <property type="match status" value="1"/>
</dbReference>
<dbReference type="NCBIfam" id="NF004066">
    <property type="entry name" value="PRK05580.1-3"/>
    <property type="match status" value="1"/>
</dbReference>
<dbReference type="InterPro" id="IPR042115">
    <property type="entry name" value="PriA_3primeBD_sf"/>
</dbReference>
<evidence type="ECO:0000256" key="11">
    <source>
        <dbReference type="HAMAP-Rule" id="MF_00983"/>
    </source>
</evidence>
<sequence length="811" mass="92874">MIAQIIVDVPVNRTNRPFDYHVPPWLRPLIRIGSRVVVPFGPRQLQGYVIGIVEDGEAIPDRSRLKDVVQVQDDTPPLTPELLKMSEWMSKQYLCPWVTAVQAMLPAVLKGKSEKWLTATDALDEEACGRSGLLWELFRKRQLPLAEVEKQFAEEYLLVPGWIQSGLLATEYQVRDKITRKQQSFVRSLLDEGKLEEAISSLPARAEQMRRVLQLMLMHKEQSLSVQMLRDEYGITRSPLKSLESKGWIAIEQVEVYRDPYANRRFQEKQKPVFTSVQEAALTPILQSIDSGTYASYLLHGVTGSGKTEVYLEAIERTLEKGREAIFLVPEISLTPQMVERFKARFGADVAVLHSALSQGERYDEWRKIIRKQVKVVVGARSAIFAPFRNVGLIVIDEEHESSYKQEETPRYHAREVALWRAKENQGVLVMGSATPALETYALATRGRYELLRMPERVGNRPMPQVHVVDMREELQSQNRSMFSRKLHEMIADRLAKEEQMVIFLNRRGFSTFVMCRSCGYTMRCIHCDISLTYHKTNHTARCHYCGYTIAQPKHCPECQSEHIRFFGTGTQKVEAELAKLFPGIRVIRMDVDTTSRKGSHEELLNKFRAGQGDVLLGTQMIAKGLDFPRVTLAGIIAADTSLHLPDFRAAEKTFQLLTQVGGRAGRHELDGEVLIQTYTPEHYSIVHATKHDYPAFYQDEMLQRRRTGYPPYFRLVLITFSHEDVPVVIRGAHTMADYLRQRLAQTTVLLGPVASPIARVKDRFRFQIMLKYRDEPQLSDLLAQATAAFEEWNKQQKVLMTIDVDPYVLL</sequence>
<feature type="binding site" evidence="11">
    <location>
        <position position="516"/>
    </location>
    <ligand>
        <name>Zn(2+)</name>
        <dbReference type="ChEBI" id="CHEBI:29105"/>
        <label>1</label>
    </ligand>
</feature>
<feature type="binding site" evidence="11">
    <location>
        <position position="519"/>
    </location>
    <ligand>
        <name>Zn(2+)</name>
        <dbReference type="ChEBI" id="CHEBI:29105"/>
        <label>1</label>
    </ligand>
</feature>
<comment type="similarity">
    <text evidence="11">Belongs to the helicase family. PriA subfamily.</text>
</comment>
<comment type="subunit">
    <text evidence="11">Component of the replication restart primosome.</text>
</comment>
<dbReference type="InterPro" id="IPR011545">
    <property type="entry name" value="DEAD/DEAH_box_helicase_dom"/>
</dbReference>
<dbReference type="NCBIfam" id="TIGR00595">
    <property type="entry name" value="priA"/>
    <property type="match status" value="1"/>
</dbReference>
<feature type="binding site" evidence="11">
    <location>
        <position position="556"/>
    </location>
    <ligand>
        <name>Zn(2+)</name>
        <dbReference type="ChEBI" id="CHEBI:29105"/>
        <label>1</label>
    </ligand>
</feature>
<dbReference type="Pfam" id="PF18319">
    <property type="entry name" value="Zn_ribbon_PriA"/>
    <property type="match status" value="1"/>
</dbReference>
<evidence type="ECO:0000256" key="4">
    <source>
        <dbReference type="ARBA" id="ARBA00022741"/>
    </source>
</evidence>
<evidence type="ECO:0000256" key="2">
    <source>
        <dbReference type="ARBA" id="ARBA00022705"/>
    </source>
</evidence>
<evidence type="ECO:0000313" key="13">
    <source>
        <dbReference type="EMBL" id="PSK08194.1"/>
    </source>
</evidence>
<dbReference type="CDD" id="cd18804">
    <property type="entry name" value="SF2_C_priA"/>
    <property type="match status" value="1"/>
</dbReference>
<dbReference type="Pfam" id="PF00270">
    <property type="entry name" value="DEAD"/>
    <property type="match status" value="1"/>
</dbReference>
<comment type="function">
    <text evidence="11">Initiates the restart of stalled replication forks, which reloads the replicative helicase on sites other than the origin of replication. Recognizes and binds to abandoned replication forks and remodels them to uncover a helicase loading site. Promotes assembly of the primosome at these replication forks.</text>
</comment>
<feature type="binding site" evidence="11">
    <location>
        <position position="546"/>
    </location>
    <ligand>
        <name>Zn(2+)</name>
        <dbReference type="ChEBI" id="CHEBI:29105"/>
        <label>2</label>
    </ligand>
</feature>
<keyword evidence="2 11" id="KW-0235">DNA replication</keyword>
<dbReference type="PANTHER" id="PTHR30580:SF0">
    <property type="entry name" value="PRIMOSOMAL PROTEIN N"/>
    <property type="match status" value="1"/>
</dbReference>
<keyword evidence="1 11" id="KW-0639">Primosome</keyword>
<reference evidence="13 14" key="1">
    <citation type="submission" date="2018-03" db="EMBL/GenBank/DDBJ databases">
        <title>Brevisbacillus phylogenomics.</title>
        <authorList>
            <person name="Dunlap C."/>
        </authorList>
    </citation>
    <scope>NUCLEOTIDE SEQUENCE [LARGE SCALE GENOMIC DNA]</scope>
    <source>
        <strain evidence="13 14">NRRL B-41110</strain>
    </source>
</reference>
<keyword evidence="3 11" id="KW-0479">Metal-binding</keyword>
<dbReference type="Gene3D" id="3.40.1440.60">
    <property type="entry name" value="PriA, 3(prime) DNA-binding domain"/>
    <property type="match status" value="1"/>
</dbReference>
<evidence type="ECO:0000256" key="1">
    <source>
        <dbReference type="ARBA" id="ARBA00022515"/>
    </source>
</evidence>
<evidence type="ECO:0000256" key="5">
    <source>
        <dbReference type="ARBA" id="ARBA00022801"/>
    </source>
</evidence>
<keyword evidence="6 11" id="KW-0347">Helicase</keyword>
<dbReference type="EMBL" id="PXZO01000036">
    <property type="protein sequence ID" value="PSK08194.1"/>
    <property type="molecule type" value="Genomic_DNA"/>
</dbReference>
<dbReference type="PANTHER" id="PTHR30580">
    <property type="entry name" value="PRIMOSOMAL PROTEIN N"/>
    <property type="match status" value="1"/>
</dbReference>
<evidence type="ECO:0000256" key="10">
    <source>
        <dbReference type="ARBA" id="ARBA00023235"/>
    </source>
</evidence>
<comment type="cofactor">
    <cofactor evidence="11">
        <name>Zn(2+)</name>
        <dbReference type="ChEBI" id="CHEBI:29105"/>
    </cofactor>
    <text evidence="11">Binds 2 zinc ions per subunit.</text>
</comment>
<dbReference type="InterPro" id="IPR041222">
    <property type="entry name" value="PriA_3primeBD"/>
</dbReference>
<keyword evidence="4 11" id="KW-0547">Nucleotide-binding</keyword>
<keyword evidence="14" id="KW-1185">Reference proteome</keyword>
<evidence type="ECO:0000256" key="8">
    <source>
        <dbReference type="ARBA" id="ARBA00022840"/>
    </source>
</evidence>
<evidence type="ECO:0000256" key="6">
    <source>
        <dbReference type="ARBA" id="ARBA00022806"/>
    </source>
</evidence>
<dbReference type="Proteomes" id="UP000241645">
    <property type="component" value="Unassembled WGS sequence"/>
</dbReference>
<keyword evidence="10 11" id="KW-0413">Isomerase</keyword>
<feature type="binding site" evidence="11">
    <location>
        <position position="525"/>
    </location>
    <ligand>
        <name>Zn(2+)</name>
        <dbReference type="ChEBI" id="CHEBI:29105"/>
        <label>2</label>
    </ligand>
</feature>
<evidence type="ECO:0000313" key="14">
    <source>
        <dbReference type="Proteomes" id="UP000241645"/>
    </source>
</evidence>
<dbReference type="InterPro" id="IPR040498">
    <property type="entry name" value="PriA_CRR"/>
</dbReference>
<proteinExistence type="inferred from homology"/>
<dbReference type="InterPro" id="IPR005259">
    <property type="entry name" value="PriA"/>
</dbReference>
<accession>A0ABX5FMD5</accession>
<protein>
    <recommendedName>
        <fullName evidence="11">Replication restart protein PriA</fullName>
    </recommendedName>
    <alternativeName>
        <fullName evidence="11">ATP-dependent DNA helicase PriA</fullName>
        <ecNumber evidence="11">5.6.2.4</ecNumber>
    </alternativeName>
    <alternativeName>
        <fullName evidence="11">DNA 3'-5' helicase PriA</fullName>
    </alternativeName>
</protein>
<dbReference type="SMART" id="SM00490">
    <property type="entry name" value="HELICc"/>
    <property type="match status" value="1"/>
</dbReference>
<dbReference type="Gene3D" id="3.40.50.300">
    <property type="entry name" value="P-loop containing nucleotide triphosphate hydrolases"/>
    <property type="match status" value="2"/>
</dbReference>
<feature type="domain" description="Helicase ATP-binding" evidence="12">
    <location>
        <begin position="288"/>
        <end position="454"/>
    </location>
</feature>
<dbReference type="InterPro" id="IPR001650">
    <property type="entry name" value="Helicase_C-like"/>
</dbReference>
<dbReference type="SUPFAM" id="SSF52540">
    <property type="entry name" value="P-loop containing nucleoside triphosphate hydrolases"/>
    <property type="match status" value="2"/>
</dbReference>
<dbReference type="HAMAP" id="MF_00983">
    <property type="entry name" value="PriA"/>
    <property type="match status" value="1"/>
</dbReference>
<keyword evidence="8 11" id="KW-0067">ATP-binding</keyword>
<evidence type="ECO:0000256" key="3">
    <source>
        <dbReference type="ARBA" id="ARBA00022723"/>
    </source>
</evidence>
<keyword evidence="5 11" id="KW-0378">Hydrolase</keyword>
<gene>
    <name evidence="11" type="primary">priA</name>
    <name evidence="13" type="ORF">C7R92_18185</name>
</gene>
<dbReference type="InterPro" id="IPR027417">
    <property type="entry name" value="P-loop_NTPase"/>
</dbReference>
<keyword evidence="9 11" id="KW-0238">DNA-binding</keyword>
<keyword evidence="7 11" id="KW-0862">Zinc</keyword>
<comment type="catalytic activity">
    <reaction evidence="11">
        <text>ATP + H2O = ADP + phosphate + H(+)</text>
        <dbReference type="Rhea" id="RHEA:13065"/>
        <dbReference type="ChEBI" id="CHEBI:15377"/>
        <dbReference type="ChEBI" id="CHEBI:15378"/>
        <dbReference type="ChEBI" id="CHEBI:30616"/>
        <dbReference type="ChEBI" id="CHEBI:43474"/>
        <dbReference type="ChEBI" id="CHEBI:456216"/>
        <dbReference type="EC" id="5.6.2.4"/>
    </reaction>
</comment>
<comment type="caution">
    <text evidence="13">The sequence shown here is derived from an EMBL/GenBank/DDBJ whole genome shotgun (WGS) entry which is preliminary data.</text>
</comment>
<dbReference type="Pfam" id="PF18074">
    <property type="entry name" value="PriA_C"/>
    <property type="match status" value="1"/>
</dbReference>
<dbReference type="InterPro" id="IPR014001">
    <property type="entry name" value="Helicase_ATP-bd"/>
</dbReference>
<dbReference type="InterPro" id="IPR041236">
    <property type="entry name" value="PriA_C"/>
</dbReference>
<feature type="binding site" evidence="11">
    <location>
        <position position="543"/>
    </location>
    <ligand>
        <name>Zn(2+)</name>
        <dbReference type="ChEBI" id="CHEBI:29105"/>
        <label>2</label>
    </ligand>
</feature>
<comment type="catalytic activity">
    <reaction evidence="11">
        <text>Couples ATP hydrolysis with the unwinding of duplex DNA by translocating in the 3'-5' direction.</text>
        <dbReference type="EC" id="5.6.2.4"/>
    </reaction>
</comment>
<dbReference type="Pfam" id="PF17764">
    <property type="entry name" value="PriA_3primeBD"/>
    <property type="match status" value="1"/>
</dbReference>
<feature type="binding site" evidence="11">
    <location>
        <position position="528"/>
    </location>
    <ligand>
        <name>Zn(2+)</name>
        <dbReference type="ChEBI" id="CHEBI:29105"/>
        <label>2</label>
    </ligand>
</feature>
<feature type="binding site" evidence="11">
    <location>
        <position position="559"/>
    </location>
    <ligand>
        <name>Zn(2+)</name>
        <dbReference type="ChEBI" id="CHEBI:29105"/>
        <label>1</label>
    </ligand>
</feature>
<dbReference type="GeneID" id="95752026"/>
<evidence type="ECO:0000256" key="9">
    <source>
        <dbReference type="ARBA" id="ARBA00023125"/>
    </source>
</evidence>
<dbReference type="Pfam" id="PF00271">
    <property type="entry name" value="Helicase_C"/>
    <property type="match status" value="1"/>
</dbReference>
<dbReference type="PROSITE" id="PS51192">
    <property type="entry name" value="HELICASE_ATP_BIND_1"/>
    <property type="match status" value="1"/>
</dbReference>